<accession>A0ABU9HVD8</accession>
<comment type="caution">
    <text evidence="1">The sequence shown here is derived from an EMBL/GenBank/DDBJ whole genome shotgun (WGS) entry which is preliminary data.</text>
</comment>
<dbReference type="RefSeq" id="WP_341696436.1">
    <property type="nucleotide sequence ID" value="NZ_JBBYHR010000003.1"/>
</dbReference>
<dbReference type="Proteomes" id="UP001464555">
    <property type="component" value="Unassembled WGS sequence"/>
</dbReference>
<name>A0ABU9HVD8_9FLAO</name>
<dbReference type="Gene3D" id="3.40.630.30">
    <property type="match status" value="1"/>
</dbReference>
<evidence type="ECO:0000313" key="2">
    <source>
        <dbReference type="Proteomes" id="UP001464555"/>
    </source>
</evidence>
<gene>
    <name evidence="1" type="ORF">AAEO56_07635</name>
</gene>
<dbReference type="SUPFAM" id="SSF55729">
    <property type="entry name" value="Acyl-CoA N-acyltransferases (Nat)"/>
    <property type="match status" value="1"/>
</dbReference>
<sequence length="313" mass="36181">MVYTVRKYGNADSGIWNDLIEKSKNGTFLFNRDFMEYHNDRFEDFSLMAFEGAKLVAVLPANKTGDEVHSHQGLTYGGLVLTDSIGVDKIEQIFDTITAWLKKQGSTILKIKQVVPIYHKEATHEMDYILFKNGASLYRRDMNLAINFSMPLNVSKSKMKNFRKIAMEDLEIRQDNNFKAFWDGVLIPRLKEKHNASPAHTKEEIQLLHDRFPNNIIQYNIYHNNEILAGITLFDTGDVVKSQYGATTSKGEKMRALDYLFITLILKYKDSYRYFDMGTVNEDQGKTYNKGLLKQKEELGCSVYNHDYYSLVL</sequence>
<proteinExistence type="predicted"/>
<reference evidence="1 2" key="1">
    <citation type="submission" date="2024-04" db="EMBL/GenBank/DDBJ databases">
        <title>Flavobacterium sp. DGU11 16S ribosomal RNA gene Genome sequencing and assembly.</title>
        <authorList>
            <person name="Park S."/>
        </authorList>
    </citation>
    <scope>NUCLEOTIDE SEQUENCE [LARGE SCALE GENOMIC DNA]</scope>
    <source>
        <strain evidence="1 2">DGU11</strain>
    </source>
</reference>
<dbReference type="EMBL" id="JBBYHR010000003">
    <property type="protein sequence ID" value="MEL1244125.1"/>
    <property type="molecule type" value="Genomic_DNA"/>
</dbReference>
<evidence type="ECO:0000313" key="1">
    <source>
        <dbReference type="EMBL" id="MEL1244125.1"/>
    </source>
</evidence>
<protein>
    <submittedName>
        <fullName evidence="1">FemAB family protein</fullName>
    </submittedName>
</protein>
<organism evidence="1 2">
    <name type="scientific">Flavobacterium arundinis</name>
    <dbReference type="NCBI Taxonomy" id="3139143"/>
    <lineage>
        <taxon>Bacteria</taxon>
        <taxon>Pseudomonadati</taxon>
        <taxon>Bacteroidota</taxon>
        <taxon>Flavobacteriia</taxon>
        <taxon>Flavobacteriales</taxon>
        <taxon>Flavobacteriaceae</taxon>
        <taxon>Flavobacterium</taxon>
    </lineage>
</organism>
<dbReference type="InterPro" id="IPR016181">
    <property type="entry name" value="Acyl_CoA_acyltransferase"/>
</dbReference>
<keyword evidence="2" id="KW-1185">Reference proteome</keyword>